<evidence type="ECO:0000313" key="1">
    <source>
        <dbReference type="Ensembl" id="ENSANAP00000007378.1"/>
    </source>
</evidence>
<reference evidence="1" key="2">
    <citation type="submission" date="2025-09" db="UniProtKB">
        <authorList>
            <consortium name="Ensembl"/>
        </authorList>
    </citation>
    <scope>IDENTIFICATION</scope>
</reference>
<organism evidence="1 2">
    <name type="scientific">Aotus nancymaae</name>
    <name type="common">Ma's night monkey</name>
    <dbReference type="NCBI Taxonomy" id="37293"/>
    <lineage>
        <taxon>Eukaryota</taxon>
        <taxon>Metazoa</taxon>
        <taxon>Chordata</taxon>
        <taxon>Craniata</taxon>
        <taxon>Vertebrata</taxon>
        <taxon>Euteleostomi</taxon>
        <taxon>Mammalia</taxon>
        <taxon>Eutheria</taxon>
        <taxon>Euarchontoglires</taxon>
        <taxon>Primates</taxon>
        <taxon>Haplorrhini</taxon>
        <taxon>Platyrrhini</taxon>
        <taxon>Aotidae</taxon>
        <taxon>Aotus</taxon>
    </lineage>
</organism>
<dbReference type="AlphaFoldDB" id="A0A2K5CF97"/>
<dbReference type="Proteomes" id="UP000233020">
    <property type="component" value="Unplaced"/>
</dbReference>
<evidence type="ECO:0000313" key="2">
    <source>
        <dbReference type="Proteomes" id="UP000233020"/>
    </source>
</evidence>
<dbReference type="OMA" id="FKSVACN"/>
<protein>
    <submittedName>
        <fullName evidence="1">Uncharacterized protein</fullName>
    </submittedName>
</protein>
<reference evidence="1" key="1">
    <citation type="submission" date="2025-08" db="UniProtKB">
        <authorList>
            <consortium name="Ensembl"/>
        </authorList>
    </citation>
    <scope>IDENTIFICATION</scope>
</reference>
<dbReference type="Ensembl" id="ENSANAT00000025156.1">
    <property type="protein sequence ID" value="ENSANAP00000007378.1"/>
    <property type="gene ID" value="ENSANAG00000021771.1"/>
</dbReference>
<dbReference type="GeneTree" id="ENSGT00910000147267"/>
<name>A0A2K5CF97_AOTNA</name>
<accession>A0A2K5CF97</accession>
<sequence>MCRKICAALELWFNPHNHQLPPGSLGLQDLDSIAKGTFLSSSTLNFYSLQPRTTPQSFPVPYLCSDLQQNVFHLSFKSVACNFCLH</sequence>
<keyword evidence="2" id="KW-1185">Reference proteome</keyword>
<proteinExistence type="predicted"/>